<protein>
    <submittedName>
        <fullName evidence="2">Uncharacterized protein</fullName>
    </submittedName>
</protein>
<keyword evidence="3" id="KW-1185">Reference proteome</keyword>
<dbReference type="EMBL" id="JARVKF010000090">
    <property type="protein sequence ID" value="KAK9423150.1"/>
    <property type="molecule type" value="Genomic_DNA"/>
</dbReference>
<evidence type="ECO:0000313" key="2">
    <source>
        <dbReference type="EMBL" id="KAK9423150.1"/>
    </source>
</evidence>
<accession>A0ABR2V9I9</accession>
<comment type="caution">
    <text evidence="2">The sequence shown here is derived from an EMBL/GenBank/DDBJ whole genome shotgun (WGS) entry which is preliminary data.</text>
</comment>
<evidence type="ECO:0000313" key="3">
    <source>
        <dbReference type="Proteomes" id="UP001408356"/>
    </source>
</evidence>
<feature type="compositionally biased region" description="Pro residues" evidence="1">
    <location>
        <begin position="66"/>
        <end position="83"/>
    </location>
</feature>
<feature type="region of interest" description="Disordered" evidence="1">
    <location>
        <begin position="66"/>
        <end position="86"/>
    </location>
</feature>
<sequence length="98" mass="10945">MANHVTIENGRYAAVPVPTPLSLELFVVKGETVKEAYTVLKDGLEQQEKYQNDAYYDALYGYFERNPPPKPKAPPTTYHPPGAPARVVIRPPTGYLDI</sequence>
<reference evidence="2 3" key="1">
    <citation type="journal article" date="2024" name="J. Plant Pathol.">
        <title>Sequence and assembly of the genome of Seiridium unicorne, isolate CBS 538.82, causal agent of cypress canker disease.</title>
        <authorList>
            <person name="Scali E."/>
            <person name="Rocca G.D."/>
            <person name="Danti R."/>
            <person name="Garbelotto M."/>
            <person name="Barberini S."/>
            <person name="Baroncelli R."/>
            <person name="Emiliani G."/>
        </authorList>
    </citation>
    <scope>NUCLEOTIDE SEQUENCE [LARGE SCALE GENOMIC DNA]</scope>
    <source>
        <strain evidence="2 3">BM-138-508</strain>
    </source>
</reference>
<organism evidence="2 3">
    <name type="scientific">Seiridium unicorne</name>
    <dbReference type="NCBI Taxonomy" id="138068"/>
    <lineage>
        <taxon>Eukaryota</taxon>
        <taxon>Fungi</taxon>
        <taxon>Dikarya</taxon>
        <taxon>Ascomycota</taxon>
        <taxon>Pezizomycotina</taxon>
        <taxon>Sordariomycetes</taxon>
        <taxon>Xylariomycetidae</taxon>
        <taxon>Amphisphaeriales</taxon>
        <taxon>Sporocadaceae</taxon>
        <taxon>Seiridium</taxon>
    </lineage>
</organism>
<gene>
    <name evidence="2" type="ORF">SUNI508_04444</name>
</gene>
<evidence type="ECO:0000256" key="1">
    <source>
        <dbReference type="SAM" id="MobiDB-lite"/>
    </source>
</evidence>
<proteinExistence type="predicted"/>
<name>A0ABR2V9I9_9PEZI</name>
<dbReference type="Proteomes" id="UP001408356">
    <property type="component" value="Unassembled WGS sequence"/>
</dbReference>